<organism evidence="1 2">
    <name type="scientific">Methylomonas fluvii</name>
    <dbReference type="NCBI Taxonomy" id="1854564"/>
    <lineage>
        <taxon>Bacteria</taxon>
        <taxon>Pseudomonadati</taxon>
        <taxon>Pseudomonadota</taxon>
        <taxon>Gammaproteobacteria</taxon>
        <taxon>Methylococcales</taxon>
        <taxon>Methylococcaceae</taxon>
        <taxon>Methylomonas</taxon>
    </lineage>
</organism>
<keyword evidence="2" id="KW-1185">Reference proteome</keyword>
<evidence type="ECO:0000313" key="2">
    <source>
        <dbReference type="Proteomes" id="UP000641152"/>
    </source>
</evidence>
<reference evidence="1 2" key="1">
    <citation type="submission" date="2020-09" db="EMBL/GenBank/DDBJ databases">
        <title>Methylomonas albis sp. nov. and Methylomonas fluvii sp. nov.: Two cold-adapted methanotrophs from the River Elbe and an amended description of Methylovulum psychrotolerans strain Eb1.</title>
        <authorList>
            <person name="Bussmann I.K."/>
            <person name="Klings K.-W."/>
            <person name="Warnstedt J."/>
            <person name="Hoppert M."/>
            <person name="Saborowski A."/>
            <person name="Horn F."/>
            <person name="Liebner S."/>
        </authorList>
    </citation>
    <scope>NUCLEOTIDE SEQUENCE [LARGE SCALE GENOMIC DNA]</scope>
    <source>
        <strain evidence="1 2">EbB</strain>
    </source>
</reference>
<evidence type="ECO:0000313" key="1">
    <source>
        <dbReference type="EMBL" id="MBD9362285.1"/>
    </source>
</evidence>
<protein>
    <submittedName>
        <fullName evidence="1">Uncharacterized protein</fullName>
    </submittedName>
</protein>
<accession>A0ABR9DGT2</accession>
<proteinExistence type="predicted"/>
<dbReference type="EMBL" id="JACXST010000003">
    <property type="protein sequence ID" value="MBD9362285.1"/>
    <property type="molecule type" value="Genomic_DNA"/>
</dbReference>
<dbReference type="Proteomes" id="UP000641152">
    <property type="component" value="Unassembled WGS sequence"/>
</dbReference>
<name>A0ABR9DGT2_9GAMM</name>
<sequence length="71" mass="7647">MNQSWGVVSAIELIQALDVVVNLAEGDCLETTDPLIASDPALLLEAHCQLRVLETFNAFLARLADKPIAQA</sequence>
<comment type="caution">
    <text evidence="1">The sequence shown here is derived from an EMBL/GenBank/DDBJ whole genome shotgun (WGS) entry which is preliminary data.</text>
</comment>
<dbReference type="RefSeq" id="WP_192395072.1">
    <property type="nucleotide sequence ID" value="NZ_CAJHIU010000003.1"/>
</dbReference>
<gene>
    <name evidence="1" type="ORF">EBB_17555</name>
</gene>